<evidence type="ECO:0000256" key="4">
    <source>
        <dbReference type="SAM" id="Phobius"/>
    </source>
</evidence>
<feature type="repeat" description="TPR" evidence="2">
    <location>
        <begin position="361"/>
        <end position="394"/>
    </location>
</feature>
<dbReference type="SMART" id="SM00862">
    <property type="entry name" value="Trans_reg_C"/>
    <property type="match status" value="1"/>
</dbReference>
<keyword evidence="1 3" id="KW-0238">DNA-binding</keyword>
<dbReference type="Gene3D" id="1.25.40.10">
    <property type="entry name" value="Tetratricopeptide repeat domain"/>
    <property type="match status" value="1"/>
</dbReference>
<dbReference type="Pfam" id="PF00486">
    <property type="entry name" value="Trans_reg_C"/>
    <property type="match status" value="1"/>
</dbReference>
<dbReference type="SUPFAM" id="SSF46894">
    <property type="entry name" value="C-terminal effector domain of the bipartite response regulators"/>
    <property type="match status" value="1"/>
</dbReference>
<dbReference type="Pfam" id="PF13432">
    <property type="entry name" value="TPR_16"/>
    <property type="match status" value="2"/>
</dbReference>
<dbReference type="RefSeq" id="WP_108389356.1">
    <property type="nucleotide sequence ID" value="NZ_QBUD01000040.1"/>
</dbReference>
<accession>A0A2T6K113</accession>
<feature type="transmembrane region" description="Helical" evidence="4">
    <location>
        <begin position="112"/>
        <end position="131"/>
    </location>
</feature>
<dbReference type="PROSITE" id="PS51755">
    <property type="entry name" value="OMPR_PHOB"/>
    <property type="match status" value="1"/>
</dbReference>
<dbReference type="GO" id="GO:0003677">
    <property type="term" value="F:DNA binding"/>
    <property type="evidence" value="ECO:0007669"/>
    <property type="project" value="UniProtKB-UniRule"/>
</dbReference>
<dbReference type="PANTHER" id="PTHR12558">
    <property type="entry name" value="CELL DIVISION CYCLE 16,23,27"/>
    <property type="match status" value="1"/>
</dbReference>
<dbReference type="SUPFAM" id="SSF48452">
    <property type="entry name" value="TPR-like"/>
    <property type="match status" value="1"/>
</dbReference>
<dbReference type="InterPro" id="IPR001867">
    <property type="entry name" value="OmpR/PhoB-type_DNA-bd"/>
</dbReference>
<sequence length="526" mass="58770">MKNYEFAKNGLVLDGADGSLTTRSGDPVELRPQTREVLKFLAEHPEKTLTKADFAEAVWEGRQVSEDSLVQCIAEIRNAIGDADRRIIETVPRKGYRFAPPQPATTGHAKRTTLLAVVLVALVGVVGFFLWRSDGQTHPPVVAVLPFDDLSAEPDRGYLQDALSEGVITELARFPQFRVVARNSSFQFRDKPTDIREIGRILGAGYVVEGSQQLDGTRLRVTVQLIETESGVHVFAKRYDRNIHDLFSVQDEIVRQVSSVVGQTVLSEMPRRTSARDVDSRLRGLQARNIMSQLSYENWQKAMALEETSIREEPDSAWGYIGKSLMLGAAAALGWMEPRDEVLDEAVDLANTAMRLDPENYMSHFTLARILTRKENFAESILHYQRSAELNPSDSLILIGSSIPLLYLGRTDEAINSLNRAKEVDPLHGDWLRWQLGKAYWQNNECDRALEAMQSMASPVAAASMTVALIHICLDQPELARSAMNVFLESRPTHTLEAEAAKTPKNWKPDGMVERYLQGLKQAGLN</sequence>
<keyword evidence="7" id="KW-1185">Reference proteome</keyword>
<feature type="domain" description="OmpR/PhoB-type" evidence="5">
    <location>
        <begin position="3"/>
        <end position="100"/>
    </location>
</feature>
<gene>
    <name evidence="6" type="ORF">C8N45_1403</name>
</gene>
<dbReference type="InterPro" id="IPR019734">
    <property type="entry name" value="TPR_rpt"/>
</dbReference>
<evidence type="ECO:0000313" key="6">
    <source>
        <dbReference type="EMBL" id="PUB08315.1"/>
    </source>
</evidence>
<feature type="DNA-binding region" description="OmpR/PhoB-type" evidence="3">
    <location>
        <begin position="3"/>
        <end position="100"/>
    </location>
</feature>
<evidence type="ECO:0000256" key="2">
    <source>
        <dbReference type="PROSITE-ProRule" id="PRU00339"/>
    </source>
</evidence>
<dbReference type="Gene3D" id="1.10.10.10">
    <property type="entry name" value="Winged helix-like DNA-binding domain superfamily/Winged helix DNA-binding domain"/>
    <property type="match status" value="1"/>
</dbReference>
<keyword evidence="4" id="KW-0472">Membrane</keyword>
<evidence type="ECO:0000259" key="5">
    <source>
        <dbReference type="PROSITE" id="PS51755"/>
    </source>
</evidence>
<keyword evidence="2" id="KW-0802">TPR repeat</keyword>
<evidence type="ECO:0000313" key="7">
    <source>
        <dbReference type="Proteomes" id="UP000244523"/>
    </source>
</evidence>
<dbReference type="InterPro" id="IPR011990">
    <property type="entry name" value="TPR-like_helical_dom_sf"/>
</dbReference>
<dbReference type="EMBL" id="QBUD01000040">
    <property type="protein sequence ID" value="PUB08315.1"/>
    <property type="molecule type" value="Genomic_DNA"/>
</dbReference>
<dbReference type="OrthoDB" id="54411at2"/>
<dbReference type="InterPro" id="IPR016032">
    <property type="entry name" value="Sig_transdc_resp-reg_C-effctor"/>
</dbReference>
<reference evidence="6 7" key="1">
    <citation type="submission" date="2018-04" db="EMBL/GenBank/DDBJ databases">
        <title>Genomic Encyclopedia of Archaeal and Bacterial Type Strains, Phase II (KMG-II): from individual species to whole genera.</title>
        <authorList>
            <person name="Goeker M."/>
        </authorList>
    </citation>
    <scope>NUCLEOTIDE SEQUENCE [LARGE SCALE GENOMIC DNA]</scope>
    <source>
        <strain evidence="6 7">DSM 29955</strain>
    </source>
</reference>
<dbReference type="InterPro" id="IPR036388">
    <property type="entry name" value="WH-like_DNA-bd_sf"/>
</dbReference>
<name>A0A2T6K113_9RHOB</name>
<dbReference type="GO" id="GO:0000160">
    <property type="term" value="P:phosphorelay signal transduction system"/>
    <property type="evidence" value="ECO:0007669"/>
    <property type="project" value="InterPro"/>
</dbReference>
<evidence type="ECO:0000256" key="1">
    <source>
        <dbReference type="ARBA" id="ARBA00023125"/>
    </source>
</evidence>
<proteinExistence type="predicted"/>
<dbReference type="PANTHER" id="PTHR12558:SF13">
    <property type="entry name" value="CELL DIVISION CYCLE PROTEIN 27 HOMOLOG"/>
    <property type="match status" value="1"/>
</dbReference>
<evidence type="ECO:0000256" key="3">
    <source>
        <dbReference type="PROSITE-ProRule" id="PRU01091"/>
    </source>
</evidence>
<dbReference type="CDD" id="cd00383">
    <property type="entry name" value="trans_reg_C"/>
    <property type="match status" value="1"/>
</dbReference>
<dbReference type="GO" id="GO:0006355">
    <property type="term" value="P:regulation of DNA-templated transcription"/>
    <property type="evidence" value="ECO:0007669"/>
    <property type="project" value="InterPro"/>
</dbReference>
<dbReference type="Gene3D" id="3.40.50.10070">
    <property type="entry name" value="TolB, N-terminal domain"/>
    <property type="match status" value="1"/>
</dbReference>
<organism evidence="6 7">
    <name type="scientific">Yoonia sediminilitoris</name>
    <dbReference type="NCBI Taxonomy" id="1286148"/>
    <lineage>
        <taxon>Bacteria</taxon>
        <taxon>Pseudomonadati</taxon>
        <taxon>Pseudomonadota</taxon>
        <taxon>Alphaproteobacteria</taxon>
        <taxon>Rhodobacterales</taxon>
        <taxon>Paracoccaceae</taxon>
        <taxon>Yoonia</taxon>
    </lineage>
</organism>
<dbReference type="PROSITE" id="PS50005">
    <property type="entry name" value="TPR"/>
    <property type="match status" value="1"/>
</dbReference>
<keyword evidence="4" id="KW-0812">Transmembrane</keyword>
<keyword evidence="4" id="KW-1133">Transmembrane helix</keyword>
<dbReference type="Proteomes" id="UP000244523">
    <property type="component" value="Unassembled WGS sequence"/>
</dbReference>
<dbReference type="AlphaFoldDB" id="A0A2T6K113"/>
<comment type="caution">
    <text evidence="6">The sequence shown here is derived from an EMBL/GenBank/DDBJ whole genome shotgun (WGS) entry which is preliminary data.</text>
</comment>
<protein>
    <submittedName>
        <fullName evidence="6">TolB-like protein</fullName>
    </submittedName>
</protein>